<feature type="compositionally biased region" description="Polar residues" evidence="1">
    <location>
        <begin position="120"/>
        <end position="131"/>
    </location>
</feature>
<feature type="compositionally biased region" description="Low complexity" evidence="1">
    <location>
        <begin position="94"/>
        <end position="112"/>
    </location>
</feature>
<comment type="caution">
    <text evidence="3">The sequence shown here is derived from an EMBL/GenBank/DDBJ whole genome shotgun (WGS) entry which is preliminary data.</text>
</comment>
<feature type="region of interest" description="Disordered" evidence="1">
    <location>
        <begin position="183"/>
        <end position="210"/>
    </location>
</feature>
<feature type="domain" description="SH3b" evidence="2">
    <location>
        <begin position="124"/>
        <end position="173"/>
    </location>
</feature>
<dbReference type="Pfam" id="PF08239">
    <property type="entry name" value="SH3_3"/>
    <property type="match status" value="1"/>
</dbReference>
<evidence type="ECO:0000313" key="4">
    <source>
        <dbReference type="Proteomes" id="UP000324738"/>
    </source>
</evidence>
<dbReference type="InterPro" id="IPR003646">
    <property type="entry name" value="SH3-like_bac-type"/>
</dbReference>
<dbReference type="Proteomes" id="UP000324738">
    <property type="component" value="Unassembled WGS sequence"/>
</dbReference>
<feature type="region of interest" description="Disordered" evidence="1">
    <location>
        <begin position="53"/>
        <end position="131"/>
    </location>
</feature>
<dbReference type="RefSeq" id="WP_149296742.1">
    <property type="nucleotide sequence ID" value="NZ_VTWH01000001.1"/>
</dbReference>
<keyword evidence="4" id="KW-1185">Reference proteome</keyword>
<gene>
    <name evidence="3" type="ORF">FPY71_01010</name>
</gene>
<evidence type="ECO:0000259" key="2">
    <source>
        <dbReference type="Pfam" id="PF08239"/>
    </source>
</evidence>
<sequence length="210" mass="22379">MKKPRRKTTRKSPAKSSIGMGWWIAGVVAIGWIVHSSNPTLLDSAMRQLNFAQQQAKPAAPSAPRVAARQPVTATPNTQTQRQASLTTPRPQTAPAKPVKQQAAAPASAPASRLQPKPALTTTRVQLRAEPSTTASIRTTLDAGQKVRVVDNKGEWQRVDAGIFTGWVKAQYLRDETLAKAVKPPAPVATASRQNKAPPIPPAPLAGTAQ</sequence>
<dbReference type="OrthoDB" id="7909155at2"/>
<evidence type="ECO:0000256" key="1">
    <source>
        <dbReference type="SAM" id="MobiDB-lite"/>
    </source>
</evidence>
<organism evidence="3 4">
    <name type="scientific">Aureimonas fodinaquatilis</name>
    <dbReference type="NCBI Taxonomy" id="2565783"/>
    <lineage>
        <taxon>Bacteria</taxon>
        <taxon>Pseudomonadati</taxon>
        <taxon>Pseudomonadota</taxon>
        <taxon>Alphaproteobacteria</taxon>
        <taxon>Hyphomicrobiales</taxon>
        <taxon>Aurantimonadaceae</taxon>
        <taxon>Aureimonas</taxon>
    </lineage>
</organism>
<evidence type="ECO:0000313" key="3">
    <source>
        <dbReference type="EMBL" id="KAA0971744.1"/>
    </source>
</evidence>
<feature type="compositionally biased region" description="Low complexity" evidence="1">
    <location>
        <begin position="53"/>
        <end position="72"/>
    </location>
</feature>
<accession>A0A5B0DY90</accession>
<dbReference type="Gene3D" id="2.30.30.40">
    <property type="entry name" value="SH3 Domains"/>
    <property type="match status" value="1"/>
</dbReference>
<reference evidence="3 4" key="1">
    <citation type="submission" date="2019-08" db="EMBL/GenBank/DDBJ databases">
        <title>Aureimonas fodiniaquatilis sp. nov., isolated from a coal mine wastewater.</title>
        <authorList>
            <person name="Kim W."/>
        </authorList>
    </citation>
    <scope>NUCLEOTIDE SEQUENCE [LARGE SCALE GENOMIC DNA]</scope>
    <source>
        <strain evidence="3 4">CAU 1482</strain>
    </source>
</reference>
<dbReference type="EMBL" id="VTWH01000001">
    <property type="protein sequence ID" value="KAA0971744.1"/>
    <property type="molecule type" value="Genomic_DNA"/>
</dbReference>
<proteinExistence type="predicted"/>
<name>A0A5B0DY90_9HYPH</name>
<protein>
    <submittedName>
        <fullName evidence="3">SH3 domain-containing protein</fullName>
    </submittedName>
</protein>
<feature type="compositionally biased region" description="Polar residues" evidence="1">
    <location>
        <begin position="73"/>
        <end position="91"/>
    </location>
</feature>
<dbReference type="AlphaFoldDB" id="A0A5B0DY90"/>